<dbReference type="AlphaFoldDB" id="A0A7X6CXY6"/>
<dbReference type="RefSeq" id="WP_167967761.1">
    <property type="nucleotide sequence ID" value="NZ_BHZG01000020.1"/>
</dbReference>
<dbReference type="Pfam" id="PF11292">
    <property type="entry name" value="DUF3093"/>
    <property type="match status" value="1"/>
</dbReference>
<dbReference type="EMBL" id="JAAVJD010000007">
    <property type="protein sequence ID" value="NJQ04463.1"/>
    <property type="molecule type" value="Genomic_DNA"/>
</dbReference>
<proteinExistence type="predicted"/>
<dbReference type="Proteomes" id="UP000578686">
    <property type="component" value="Unassembled WGS sequence"/>
</dbReference>
<organism evidence="1 2">
    <name type="scientific">Streptomyces lonarensis</name>
    <dbReference type="NCBI Taxonomy" id="700599"/>
    <lineage>
        <taxon>Bacteria</taxon>
        <taxon>Bacillati</taxon>
        <taxon>Actinomycetota</taxon>
        <taxon>Actinomycetes</taxon>
        <taxon>Kitasatosporales</taxon>
        <taxon>Streptomycetaceae</taxon>
        <taxon>Streptomyces</taxon>
    </lineage>
</organism>
<keyword evidence="2" id="KW-1185">Reference proteome</keyword>
<evidence type="ECO:0000313" key="1">
    <source>
        <dbReference type="EMBL" id="NJQ04463.1"/>
    </source>
</evidence>
<protein>
    <submittedName>
        <fullName evidence="1">DUF3093 domain-containing protein</fullName>
    </submittedName>
</protein>
<reference evidence="1 2" key="1">
    <citation type="submission" date="2020-03" db="EMBL/GenBank/DDBJ databases">
        <title>Draft genome of Streptomyces sp. ventii, isolated from the Axial Seamount in the Pacific Ocean, and resequencing of the two type strains Streptomyces lonarensis strain NCL 716 and Streptomyces bohaiensis strain 11A07.</title>
        <authorList>
            <person name="Loughran R.M."/>
            <person name="Pfannmuller K.M."/>
            <person name="Wasson B.J."/>
            <person name="Deadmond M.C."/>
            <person name="Paddock B.E."/>
            <person name="Koyack M.J."/>
            <person name="Gallegos D.A."/>
            <person name="Mitchell E.A."/>
            <person name="Ushijima B."/>
            <person name="Saw J.H."/>
            <person name="Mcphail K.L."/>
            <person name="Videau P."/>
        </authorList>
    </citation>
    <scope>NUCLEOTIDE SEQUENCE [LARGE SCALE GENOMIC DNA]</scope>
    <source>
        <strain evidence="1 2">NCL716</strain>
    </source>
</reference>
<name>A0A7X6CXY6_9ACTN</name>
<comment type="caution">
    <text evidence="1">The sequence shown here is derived from an EMBL/GenBank/DDBJ whole genome shotgun (WGS) entry which is preliminary data.</text>
</comment>
<gene>
    <name evidence="1" type="ORF">HCN56_02420</name>
</gene>
<accession>A0A7X6CXY6</accession>
<dbReference type="InterPro" id="IPR021443">
    <property type="entry name" value="DUF3093"/>
</dbReference>
<sequence>MQQYDERLHVPRSWWLLGLLSSALVGVTLLPLGVIPLLAGTAAAAAAAAAALSSYGSARIRLVGDALVAGSARLPLSALGEARALDADEARAWRTHRADARAHLLLRGYIPTAVRVEVTDPQDPTPYLYLSTRHPLRLARALSAAPADGAVRPEVREAER</sequence>
<evidence type="ECO:0000313" key="2">
    <source>
        <dbReference type="Proteomes" id="UP000578686"/>
    </source>
</evidence>